<evidence type="ECO:0000259" key="1">
    <source>
        <dbReference type="PROSITE" id="PS51340"/>
    </source>
</evidence>
<dbReference type="InterPro" id="IPR052353">
    <property type="entry name" value="Benzoxazolinone_Detox_Enz"/>
</dbReference>
<protein>
    <submittedName>
        <fullName evidence="2">MOSC domain-containing protein</fullName>
    </submittedName>
</protein>
<gene>
    <name evidence="2" type="ORF">KK097_14465</name>
</gene>
<comment type="caution">
    <text evidence="2">The sequence shown here is derived from an EMBL/GenBank/DDBJ whole genome shotgun (WGS) entry which is preliminary data.</text>
</comment>
<dbReference type="InterPro" id="IPR005302">
    <property type="entry name" value="MoCF_Sase_C"/>
</dbReference>
<evidence type="ECO:0000313" key="3">
    <source>
        <dbReference type="Proteomes" id="UP001519641"/>
    </source>
</evidence>
<keyword evidence="3" id="KW-1185">Reference proteome</keyword>
<reference evidence="2 3" key="1">
    <citation type="submission" date="2021-05" db="EMBL/GenBank/DDBJ databases">
        <title>Whole genome sequence of Curtobacterium flaccumfaciens pv. flaccumfaciens strain CFBP 8819.</title>
        <authorList>
            <person name="Osdaghi E."/>
            <person name="Taghouti G."/>
            <person name="Portier P."/>
            <person name="Fazliarab A."/>
            <person name="Taghavi S.M."/>
            <person name="Briand M."/>
            <person name="Le-Saux M."/>
            <person name="Jacques M.-A."/>
        </authorList>
    </citation>
    <scope>NUCLEOTIDE SEQUENCE [LARGE SCALE GENOMIC DNA]</scope>
    <source>
        <strain evidence="2 3">CFBP 8819</strain>
    </source>
</reference>
<dbReference type="Pfam" id="PF03473">
    <property type="entry name" value="MOSC"/>
    <property type="match status" value="1"/>
</dbReference>
<dbReference type="EMBL" id="JAHEWS010000025">
    <property type="protein sequence ID" value="MBT1589016.1"/>
    <property type="molecule type" value="Genomic_DNA"/>
</dbReference>
<dbReference type="InterPro" id="IPR011037">
    <property type="entry name" value="Pyrv_Knase-like_insert_dom_sf"/>
</dbReference>
<proteinExistence type="predicted"/>
<dbReference type="PANTHER" id="PTHR30212:SF2">
    <property type="entry name" value="PROTEIN YIIM"/>
    <property type="match status" value="1"/>
</dbReference>
<name>A0ABS5VHP0_9MICO</name>
<evidence type="ECO:0000313" key="2">
    <source>
        <dbReference type="EMBL" id="MBT1589016.1"/>
    </source>
</evidence>
<dbReference type="PANTHER" id="PTHR30212">
    <property type="entry name" value="PROTEIN YIIM"/>
    <property type="match status" value="1"/>
</dbReference>
<dbReference type="Gene3D" id="2.40.33.20">
    <property type="entry name" value="PK beta-barrel domain-like"/>
    <property type="match status" value="1"/>
</dbReference>
<dbReference type="PROSITE" id="PS51340">
    <property type="entry name" value="MOSC"/>
    <property type="match status" value="1"/>
</dbReference>
<feature type="domain" description="MOSC" evidence="1">
    <location>
        <begin position="34"/>
        <end position="169"/>
    </location>
</feature>
<sequence>MRQSGSMSLVTAVCRVDRLLPDSGIIGVTAIDKRPVAGSVRVRPLGLRADVQANRKYHGGEDQAVYAYADEDAAYFAELLDREVTPGLFGENLRTSGIDVTGAVTGERWRIGDTLELEVTVPRTPCGTFARRMGIDGWVKRFADEGRPGAYFRVVKSGSVTAGDPVEVTYRPEHGVTIGEIFGDLAPERARAVLESGERLAPKVVRDLSKVAARA</sequence>
<dbReference type="SUPFAM" id="SSF50800">
    <property type="entry name" value="PK beta-barrel domain-like"/>
    <property type="match status" value="1"/>
</dbReference>
<organism evidence="2 3">
    <name type="scientific">Curtobacterium aurantiacum</name>
    <dbReference type="NCBI Taxonomy" id="3236919"/>
    <lineage>
        <taxon>Bacteria</taxon>
        <taxon>Bacillati</taxon>
        <taxon>Actinomycetota</taxon>
        <taxon>Actinomycetes</taxon>
        <taxon>Micrococcales</taxon>
        <taxon>Microbacteriaceae</taxon>
        <taxon>Curtobacterium</taxon>
    </lineage>
</organism>
<dbReference type="Proteomes" id="UP001519641">
    <property type="component" value="Unassembled WGS sequence"/>
</dbReference>
<accession>A0ABS5VHP0</accession>